<evidence type="ECO:0000256" key="6">
    <source>
        <dbReference type="RuleBase" id="RU364065"/>
    </source>
</evidence>
<accession>A0A1Q2M8G0</accession>
<dbReference type="OrthoDB" id="9814618at2"/>
<evidence type="ECO:0000256" key="5">
    <source>
        <dbReference type="ARBA" id="ARBA00023284"/>
    </source>
</evidence>
<comment type="function">
    <text evidence="6">Has a glutathione-disulfide oxidoreductase activity in the presence of NADPH and glutathione reductase. Reduces low molecular weight disulfides and proteins.</text>
</comment>
<dbReference type="AlphaFoldDB" id="A0A1Q2M8G0"/>
<dbReference type="GO" id="GO:0034599">
    <property type="term" value="P:cellular response to oxidative stress"/>
    <property type="evidence" value="ECO:0007669"/>
    <property type="project" value="TreeGrafter"/>
</dbReference>
<dbReference type="KEGG" id="maga:Mag101_16415"/>
<dbReference type="PANTHER" id="PTHR45694">
    <property type="entry name" value="GLUTAREDOXIN 2"/>
    <property type="match status" value="1"/>
</dbReference>
<keyword evidence="6" id="KW-0963">Cytoplasm</keyword>
<dbReference type="NCBIfam" id="TIGR02181">
    <property type="entry name" value="GRX_bact"/>
    <property type="match status" value="1"/>
</dbReference>
<dbReference type="PROSITE" id="PS51354">
    <property type="entry name" value="GLUTAREDOXIN_2"/>
    <property type="match status" value="1"/>
</dbReference>
<dbReference type="PRINTS" id="PR00160">
    <property type="entry name" value="GLUTAREDOXIN"/>
</dbReference>
<name>A0A1Q2M8G0_9GAMM</name>
<dbReference type="InterPro" id="IPR002109">
    <property type="entry name" value="Glutaredoxin"/>
</dbReference>
<dbReference type="STRING" id="260552.Mag101_16415"/>
<evidence type="ECO:0000313" key="8">
    <source>
        <dbReference type="EMBL" id="AQQ69035.1"/>
    </source>
</evidence>
<evidence type="ECO:0000256" key="4">
    <source>
        <dbReference type="ARBA" id="ARBA00023157"/>
    </source>
</evidence>
<evidence type="ECO:0000259" key="7">
    <source>
        <dbReference type="Pfam" id="PF00462"/>
    </source>
</evidence>
<dbReference type="RefSeq" id="WP_077407470.1">
    <property type="nucleotide sequence ID" value="NZ_CP019650.1"/>
</dbReference>
<dbReference type="FunFam" id="3.40.30.10:FF:000018">
    <property type="entry name" value="Glutaredoxin"/>
    <property type="match status" value="1"/>
</dbReference>
<keyword evidence="9" id="KW-1185">Reference proteome</keyword>
<evidence type="ECO:0000256" key="3">
    <source>
        <dbReference type="ARBA" id="ARBA00022982"/>
    </source>
</evidence>
<dbReference type="InterPro" id="IPR036249">
    <property type="entry name" value="Thioredoxin-like_sf"/>
</dbReference>
<protein>
    <recommendedName>
        <fullName evidence="6">Glutaredoxin</fullName>
    </recommendedName>
</protein>
<sequence>MKNVVIYTTRYCPFCIRAKYLLDNKNVPYKEISVDGDRAARAEMTAKAGRHTVPQIWIGDHHVGGCDELMAIERSGQLDALLS</sequence>
<dbReference type="CDD" id="cd03418">
    <property type="entry name" value="GRX_GRXb_1_3_like"/>
    <property type="match status" value="1"/>
</dbReference>
<proteinExistence type="inferred from homology"/>
<organism evidence="8 9">
    <name type="scientific">Microbulbifer agarilyticus</name>
    <dbReference type="NCBI Taxonomy" id="260552"/>
    <lineage>
        <taxon>Bacteria</taxon>
        <taxon>Pseudomonadati</taxon>
        <taxon>Pseudomonadota</taxon>
        <taxon>Gammaproteobacteria</taxon>
        <taxon>Cellvibrionales</taxon>
        <taxon>Microbulbiferaceae</taxon>
        <taxon>Microbulbifer</taxon>
    </lineage>
</organism>
<dbReference type="EMBL" id="CP019650">
    <property type="protein sequence ID" value="AQQ69035.1"/>
    <property type="molecule type" value="Genomic_DNA"/>
</dbReference>
<keyword evidence="3 6" id="KW-0249">Electron transport</keyword>
<keyword evidence="4" id="KW-1015">Disulfide bond</keyword>
<dbReference type="PANTHER" id="PTHR45694:SF18">
    <property type="entry name" value="GLUTAREDOXIN-1-RELATED"/>
    <property type="match status" value="1"/>
</dbReference>
<evidence type="ECO:0000256" key="2">
    <source>
        <dbReference type="ARBA" id="ARBA00022448"/>
    </source>
</evidence>
<dbReference type="PROSITE" id="PS00195">
    <property type="entry name" value="GLUTAREDOXIN_1"/>
    <property type="match status" value="1"/>
</dbReference>
<dbReference type="InterPro" id="IPR011767">
    <property type="entry name" value="GLR_AS"/>
</dbReference>
<gene>
    <name evidence="8" type="ORF">Mag101_16415</name>
</gene>
<dbReference type="Proteomes" id="UP000188219">
    <property type="component" value="Chromosome"/>
</dbReference>
<comment type="similarity">
    <text evidence="1 6">Belongs to the glutaredoxin family.</text>
</comment>
<keyword evidence="5 6" id="KW-0676">Redox-active center</keyword>
<dbReference type="eggNOG" id="COG0695">
    <property type="taxonomic scope" value="Bacteria"/>
</dbReference>
<dbReference type="Gene3D" id="3.40.30.10">
    <property type="entry name" value="Glutaredoxin"/>
    <property type="match status" value="1"/>
</dbReference>
<reference evidence="8" key="1">
    <citation type="submission" date="2017-02" db="EMBL/GenBank/DDBJ databases">
        <title>Genome of Microbulbifer agarilyticus GP101.</title>
        <authorList>
            <person name="Jung J."/>
            <person name="Bae S.S."/>
            <person name="Baek K."/>
        </authorList>
    </citation>
    <scope>NUCLEOTIDE SEQUENCE [LARGE SCALE GENOMIC DNA]</scope>
    <source>
        <strain evidence="8">GP101</strain>
    </source>
</reference>
<evidence type="ECO:0000313" key="9">
    <source>
        <dbReference type="Proteomes" id="UP000188219"/>
    </source>
</evidence>
<dbReference type="GO" id="GO:0045454">
    <property type="term" value="P:cell redox homeostasis"/>
    <property type="evidence" value="ECO:0007669"/>
    <property type="project" value="InterPro"/>
</dbReference>
<dbReference type="InterPro" id="IPR011900">
    <property type="entry name" value="GRX_bact"/>
</dbReference>
<evidence type="ECO:0000256" key="1">
    <source>
        <dbReference type="ARBA" id="ARBA00007787"/>
    </source>
</evidence>
<dbReference type="Pfam" id="PF00462">
    <property type="entry name" value="Glutaredoxin"/>
    <property type="match status" value="1"/>
</dbReference>
<dbReference type="InterPro" id="IPR014025">
    <property type="entry name" value="Glutaredoxin_subgr"/>
</dbReference>
<dbReference type="GO" id="GO:0015038">
    <property type="term" value="F:glutathione disulfide oxidoreductase activity"/>
    <property type="evidence" value="ECO:0007669"/>
    <property type="project" value="UniProtKB-UniRule"/>
</dbReference>
<dbReference type="GO" id="GO:0005737">
    <property type="term" value="C:cytoplasm"/>
    <property type="evidence" value="ECO:0007669"/>
    <property type="project" value="TreeGrafter"/>
</dbReference>
<feature type="domain" description="Glutaredoxin" evidence="7">
    <location>
        <begin position="4"/>
        <end position="63"/>
    </location>
</feature>
<dbReference type="SUPFAM" id="SSF52833">
    <property type="entry name" value="Thioredoxin-like"/>
    <property type="match status" value="1"/>
</dbReference>
<keyword evidence="2 6" id="KW-0813">Transport</keyword>